<proteinExistence type="predicted"/>
<dbReference type="AlphaFoldDB" id="A0A5J4U4F8"/>
<protein>
    <submittedName>
        <fullName evidence="1">Uncharacterized protein</fullName>
    </submittedName>
</protein>
<name>A0A5J4U4F8_9EUKA</name>
<evidence type="ECO:0000313" key="2">
    <source>
        <dbReference type="Proteomes" id="UP000324800"/>
    </source>
</evidence>
<accession>A0A5J4U4F8</accession>
<comment type="caution">
    <text evidence="1">The sequence shown here is derived from an EMBL/GenBank/DDBJ whole genome shotgun (WGS) entry which is preliminary data.</text>
</comment>
<reference evidence="1 2" key="1">
    <citation type="submission" date="2019-03" db="EMBL/GenBank/DDBJ databases">
        <title>Single cell metagenomics reveals metabolic interactions within the superorganism composed of flagellate Streblomastix strix and complex community of Bacteroidetes bacteria on its surface.</title>
        <authorList>
            <person name="Treitli S.C."/>
            <person name="Kolisko M."/>
            <person name="Husnik F."/>
            <person name="Keeling P."/>
            <person name="Hampl V."/>
        </authorList>
    </citation>
    <scope>NUCLEOTIDE SEQUENCE [LARGE SCALE GENOMIC DNA]</scope>
    <source>
        <strain evidence="1">ST1C</strain>
    </source>
</reference>
<gene>
    <name evidence="1" type="ORF">EZS28_039928</name>
</gene>
<evidence type="ECO:0000313" key="1">
    <source>
        <dbReference type="EMBL" id="KAA6364545.1"/>
    </source>
</evidence>
<organism evidence="1 2">
    <name type="scientific">Streblomastix strix</name>
    <dbReference type="NCBI Taxonomy" id="222440"/>
    <lineage>
        <taxon>Eukaryota</taxon>
        <taxon>Metamonada</taxon>
        <taxon>Preaxostyla</taxon>
        <taxon>Oxymonadida</taxon>
        <taxon>Streblomastigidae</taxon>
        <taxon>Streblomastix</taxon>
    </lineage>
</organism>
<dbReference type="Proteomes" id="UP000324800">
    <property type="component" value="Unassembled WGS sequence"/>
</dbReference>
<dbReference type="EMBL" id="SNRW01021514">
    <property type="protein sequence ID" value="KAA6364545.1"/>
    <property type="molecule type" value="Genomic_DNA"/>
</dbReference>
<dbReference type="OrthoDB" id="429950at2759"/>
<sequence>MADPIDQQRIRRQRSKWQCLKKKEEEMRSQLVITYYNLINYFAMQQDMADKAVGYTSNDGVQYKVLTFGLFNVCLGKQHAYFQDIQQSQSTTYQLLTSLKEYLADKSAGAQIVLDKLLCCVAKGTDVVLSIDPTCEKNEECVINQEIVIIIKLIIIPLDMTQLHLQHLEEHLEVIFQLEY</sequence>